<feature type="region of interest" description="Disordered" evidence="1">
    <location>
        <begin position="1"/>
        <end position="38"/>
    </location>
</feature>
<evidence type="ECO:0000313" key="2">
    <source>
        <dbReference type="EMBL" id="AFT74478.1"/>
    </source>
</evidence>
<dbReference type="RefSeq" id="WP_014976453.1">
    <property type="nucleotide sequence ID" value="NC_018678.1"/>
</dbReference>
<evidence type="ECO:0000313" key="3">
    <source>
        <dbReference type="Proteomes" id="UP000006296"/>
    </source>
</evidence>
<gene>
    <name evidence="2" type="ordered locus">AMEC673_08920</name>
</gene>
<name>A0AB32ZYT7_ALTME</name>
<dbReference type="AlphaFoldDB" id="A0AB32ZYT7"/>
<dbReference type="EMBL" id="CP003844">
    <property type="protein sequence ID" value="AFT74478.1"/>
    <property type="molecule type" value="Genomic_DNA"/>
</dbReference>
<evidence type="ECO:0000256" key="1">
    <source>
        <dbReference type="SAM" id="MobiDB-lite"/>
    </source>
</evidence>
<accession>A0AB32ZYT7</accession>
<sequence length="74" mass="8285">MDAADMADKASAPFKRMATRFRPNQVTPTPPIKTDEHGAPLCVRCDADITQRRRIIVDAQRCADCQQDVENGNR</sequence>
<reference evidence="3" key="1">
    <citation type="journal article" date="2012" name="Sci. Rep.">
        <title>Genomes of surface isolates of Alteromonas macleodii: the life of a widespread marine opportunistic copiotroph.</title>
        <authorList>
            <person name="Lopez-Perez M."/>
            <person name="Gonzaga A."/>
            <person name="Martin-Cuadrado A.B."/>
            <person name="Onyshchenko O."/>
            <person name="Ghavidel A."/>
            <person name="Ghai R."/>
            <person name="Rodriguez-Valera F."/>
        </authorList>
    </citation>
    <scope>NUCLEOTIDE SEQUENCE [LARGE SCALE GENOMIC DNA]</scope>
    <source>
        <strain evidence="3">English Channel 673</strain>
    </source>
</reference>
<dbReference type="Proteomes" id="UP000006296">
    <property type="component" value="Chromosome"/>
</dbReference>
<protein>
    <recommendedName>
        <fullName evidence="4">DksA C4-type domain-containing protein</fullName>
    </recommendedName>
</protein>
<dbReference type="KEGG" id="amg:AMEC673_08920"/>
<evidence type="ECO:0008006" key="4">
    <source>
        <dbReference type="Google" id="ProtNLM"/>
    </source>
</evidence>
<organism evidence="2 3">
    <name type="scientific">Alteromonas macleodii (strain English Channel 673)</name>
    <dbReference type="NCBI Taxonomy" id="1004788"/>
    <lineage>
        <taxon>Bacteria</taxon>
        <taxon>Pseudomonadati</taxon>
        <taxon>Pseudomonadota</taxon>
        <taxon>Gammaproteobacteria</taxon>
        <taxon>Alteromonadales</taxon>
        <taxon>Alteromonadaceae</taxon>
        <taxon>Alteromonas/Salinimonas group</taxon>
        <taxon>Alteromonas</taxon>
    </lineage>
</organism>
<proteinExistence type="predicted"/>